<organism evidence="1 2">
    <name type="scientific">Morus notabilis</name>
    <dbReference type="NCBI Taxonomy" id="981085"/>
    <lineage>
        <taxon>Eukaryota</taxon>
        <taxon>Viridiplantae</taxon>
        <taxon>Streptophyta</taxon>
        <taxon>Embryophyta</taxon>
        <taxon>Tracheophyta</taxon>
        <taxon>Spermatophyta</taxon>
        <taxon>Magnoliopsida</taxon>
        <taxon>eudicotyledons</taxon>
        <taxon>Gunneridae</taxon>
        <taxon>Pentapetalae</taxon>
        <taxon>rosids</taxon>
        <taxon>fabids</taxon>
        <taxon>Rosales</taxon>
        <taxon>Moraceae</taxon>
        <taxon>Moreae</taxon>
        <taxon>Morus</taxon>
    </lineage>
</organism>
<proteinExistence type="predicted"/>
<gene>
    <name evidence="1" type="ORF">L484_003765</name>
</gene>
<sequence>MKKYATEIPLKVIQYVYRVRNMLYVKYWYYLLGHPKGHFVKGNPYSNKIWKYGWFYAGSAWEIEQGKEPSLDKRVYRDWSKGFTWSNKLFIRFGLILLMI</sequence>
<name>W9S4B1_9ROSA</name>
<reference evidence="2" key="1">
    <citation type="submission" date="2013-01" db="EMBL/GenBank/DDBJ databases">
        <title>Draft Genome Sequence of a Mulberry Tree, Morus notabilis C.K. Schneid.</title>
        <authorList>
            <person name="He N."/>
            <person name="Zhao S."/>
        </authorList>
    </citation>
    <scope>NUCLEOTIDE SEQUENCE</scope>
</reference>
<dbReference type="EMBL" id="KE346063">
    <property type="protein sequence ID" value="EXC25277.1"/>
    <property type="molecule type" value="Genomic_DNA"/>
</dbReference>
<accession>W9S4B1</accession>
<dbReference type="Proteomes" id="UP000030645">
    <property type="component" value="Unassembled WGS sequence"/>
</dbReference>
<evidence type="ECO:0000313" key="1">
    <source>
        <dbReference type="EMBL" id="EXC25277.1"/>
    </source>
</evidence>
<dbReference type="AlphaFoldDB" id="W9S4B1"/>
<protein>
    <submittedName>
        <fullName evidence="1">Uncharacterized protein</fullName>
    </submittedName>
</protein>
<evidence type="ECO:0000313" key="2">
    <source>
        <dbReference type="Proteomes" id="UP000030645"/>
    </source>
</evidence>
<keyword evidence="2" id="KW-1185">Reference proteome</keyword>